<dbReference type="Gene3D" id="3.30.250.20">
    <property type="entry name" value="L1 transposable element, C-terminal domain"/>
    <property type="match status" value="1"/>
</dbReference>
<dbReference type="EMBL" id="JAPFRF010000002">
    <property type="protein sequence ID" value="KAJ7341793.1"/>
    <property type="molecule type" value="Genomic_DNA"/>
</dbReference>
<dbReference type="AlphaFoldDB" id="A0A9Q0Y4G4"/>
<organism evidence="1 2">
    <name type="scientific">Phrynocephalus forsythii</name>
    <dbReference type="NCBI Taxonomy" id="171643"/>
    <lineage>
        <taxon>Eukaryota</taxon>
        <taxon>Metazoa</taxon>
        <taxon>Chordata</taxon>
        <taxon>Craniata</taxon>
        <taxon>Vertebrata</taxon>
        <taxon>Euteleostomi</taxon>
        <taxon>Lepidosauria</taxon>
        <taxon>Squamata</taxon>
        <taxon>Bifurcata</taxon>
        <taxon>Unidentata</taxon>
        <taxon>Episquamata</taxon>
        <taxon>Toxicofera</taxon>
        <taxon>Iguania</taxon>
        <taxon>Acrodonta</taxon>
        <taxon>Agamidae</taxon>
        <taxon>Agaminae</taxon>
        <taxon>Phrynocephalus</taxon>
    </lineage>
</organism>
<proteinExistence type="predicted"/>
<accession>A0A9Q0Y4G4</accession>
<name>A0A9Q0Y4G4_9SAUR</name>
<reference evidence="1" key="1">
    <citation type="journal article" date="2023" name="DNA Res.">
        <title>Chromosome-level genome assembly of Phrynocephalus forsythii using third-generation DNA sequencing and Hi-C analysis.</title>
        <authorList>
            <person name="Qi Y."/>
            <person name="Zhao W."/>
            <person name="Zhao Y."/>
            <person name="Niu C."/>
            <person name="Cao S."/>
            <person name="Zhang Y."/>
        </authorList>
    </citation>
    <scope>NUCLEOTIDE SEQUENCE</scope>
    <source>
        <tissue evidence="1">Muscle</tissue>
    </source>
</reference>
<dbReference type="InterPro" id="IPR004244">
    <property type="entry name" value="Transposase_22"/>
</dbReference>
<dbReference type="PANTHER" id="PTHR11505">
    <property type="entry name" value="L1 TRANSPOSABLE ELEMENT-RELATED"/>
    <property type="match status" value="1"/>
</dbReference>
<evidence type="ECO:0000313" key="2">
    <source>
        <dbReference type="Proteomes" id="UP001142489"/>
    </source>
</evidence>
<dbReference type="Proteomes" id="UP001142489">
    <property type="component" value="Unassembled WGS sequence"/>
</dbReference>
<evidence type="ECO:0000313" key="1">
    <source>
        <dbReference type="EMBL" id="KAJ7341793.1"/>
    </source>
</evidence>
<protein>
    <submittedName>
        <fullName evidence="1">Uncharacterized protein</fullName>
    </submittedName>
</protein>
<dbReference type="OrthoDB" id="9054620at2759"/>
<keyword evidence="2" id="KW-1185">Reference proteome</keyword>
<sequence length="136" mass="16466">MNHIERCHRTGHNQGNLRRRDILVRFAFYTTKMDAYRALNKLHNLNYEGEKIEVYQDLPFKTRQRRKAWKDYTQILHDNDIKYKWGFPFKLIIFHGQGTRIASTTDQLEDPCKELNLQAPRPRVQQEMETFSRKQL</sequence>
<dbReference type="InterPro" id="IPR042566">
    <property type="entry name" value="L1_C"/>
</dbReference>
<comment type="caution">
    <text evidence="1">The sequence shown here is derived from an EMBL/GenBank/DDBJ whole genome shotgun (WGS) entry which is preliminary data.</text>
</comment>
<gene>
    <name evidence="1" type="ORF">JRQ81_007048</name>
</gene>